<reference evidence="13" key="1">
    <citation type="submission" date="2025-08" db="UniProtKB">
        <authorList>
            <consortium name="RefSeq"/>
        </authorList>
    </citation>
    <scope>IDENTIFICATION</scope>
    <source>
        <tissue evidence="13">Blood</tissue>
    </source>
</reference>
<keyword evidence="6 10" id="KW-0560">Oxidoreductase</keyword>
<dbReference type="SUPFAM" id="SSF140959">
    <property type="entry name" value="Indolic compounds 2,3-dioxygenase-like"/>
    <property type="match status" value="1"/>
</dbReference>
<evidence type="ECO:0000256" key="5">
    <source>
        <dbReference type="ARBA" id="ARBA00022964"/>
    </source>
</evidence>
<organism evidence="12 13">
    <name type="scientific">Delphinapterus leucas</name>
    <name type="common">Beluga whale</name>
    <dbReference type="NCBI Taxonomy" id="9749"/>
    <lineage>
        <taxon>Eukaryota</taxon>
        <taxon>Metazoa</taxon>
        <taxon>Chordata</taxon>
        <taxon>Craniata</taxon>
        <taxon>Vertebrata</taxon>
        <taxon>Euteleostomi</taxon>
        <taxon>Mammalia</taxon>
        <taxon>Eutheria</taxon>
        <taxon>Laurasiatheria</taxon>
        <taxon>Artiodactyla</taxon>
        <taxon>Whippomorpha</taxon>
        <taxon>Cetacea</taxon>
        <taxon>Odontoceti</taxon>
        <taxon>Monodontidae</taxon>
        <taxon>Delphinapterus</taxon>
    </lineage>
</organism>
<dbReference type="PANTHER" id="PTHR28657:SF4">
    <property type="entry name" value="INDOLEAMINE 2,3-DIOXYGENASE 2"/>
    <property type="match status" value="1"/>
</dbReference>
<evidence type="ECO:0000256" key="9">
    <source>
        <dbReference type="PIRSR" id="PIRSR600898-1"/>
    </source>
</evidence>
<sequence>MEPQSQNLKTAPSLTLGRFHISEDYGFLLPNPLKELPDHYRPWMEIANRLPHLIGSHQLRAQVNEMPLLNCQFLTGYREQRLAHLVLSFITMGYVWQDGEAQPKEVLPRTLALPLVEVSRNLGLPPILLHSDVVLANWATRNPGRKNPGFVSYFVIRDVHIYYPIYGAKEGVNLNTSSKITVPRSFLSTHSENIGADPWKSGGESLRGFILVTVLVEKAAVPGIKALVQAVNAVLLPSPDSLLQALQQLRLSIQDITRSLGQMHVVFWNLSLDSWTSTKAVLSTDYVDPDIFYAVIRIFFSGWKDNPAMPAGLLYEGVSKEPLHYSGASAAQSTVLHAFDEFLGVRHSKESADFLHRMRDYMPPSHRAFIEEIHSAPSLRDHILSSGNSQLLTAYNQCVEALAALRSYHLAMVTKYLITAAPKAKGRKTSHLPGPPQALEERGTGGTAVVRFLKSVRDKTIEAILHQSG</sequence>
<evidence type="ECO:0000256" key="3">
    <source>
        <dbReference type="ARBA" id="ARBA00022723"/>
    </source>
</evidence>
<dbReference type="EC" id="1.13.11.-" evidence="10"/>
<dbReference type="GO" id="GO:0004833">
    <property type="term" value="F:L-tryptophan 2,3-dioxygenase activity"/>
    <property type="evidence" value="ECO:0007669"/>
    <property type="project" value="TreeGrafter"/>
</dbReference>
<dbReference type="GO" id="GO:0002376">
    <property type="term" value="P:immune system process"/>
    <property type="evidence" value="ECO:0007669"/>
    <property type="project" value="UniProtKB-KW"/>
</dbReference>
<keyword evidence="12" id="KW-1185">Reference proteome</keyword>
<feature type="binding site" description="proximal binding residue" evidence="9">
    <location>
        <position position="409"/>
    </location>
    <ligand>
        <name>heme b</name>
        <dbReference type="ChEBI" id="CHEBI:60344"/>
    </ligand>
    <ligandPart>
        <name>Fe</name>
        <dbReference type="ChEBI" id="CHEBI:18248"/>
    </ligandPart>
</feature>
<dbReference type="PANTHER" id="PTHR28657">
    <property type="entry name" value="INDOLEAMINE 2,3-DIOXYGENASE"/>
    <property type="match status" value="1"/>
</dbReference>
<keyword evidence="7 9" id="KW-0408">Iron</keyword>
<dbReference type="Pfam" id="PF01231">
    <property type="entry name" value="IDO"/>
    <property type="match status" value="1"/>
</dbReference>
<dbReference type="GO" id="GO:0033754">
    <property type="term" value="F:indoleamine 2,3-dioxygenase activity"/>
    <property type="evidence" value="ECO:0007669"/>
    <property type="project" value="TreeGrafter"/>
</dbReference>
<dbReference type="KEGG" id="dle:111173538"/>
<dbReference type="RefSeq" id="XP_022426985.1">
    <property type="nucleotide sequence ID" value="XM_022571277.1"/>
</dbReference>
<dbReference type="AlphaFoldDB" id="A0A2Y9MYM3"/>
<evidence type="ECO:0000256" key="4">
    <source>
        <dbReference type="ARBA" id="ARBA00022859"/>
    </source>
</evidence>
<keyword evidence="5 10" id="KW-0223">Dioxygenase</keyword>
<dbReference type="InterPro" id="IPR037217">
    <property type="entry name" value="Trp/Indoleamine_2_3_dOase-like"/>
</dbReference>
<dbReference type="GO" id="GO:0005737">
    <property type="term" value="C:cytoplasm"/>
    <property type="evidence" value="ECO:0007669"/>
    <property type="project" value="UniProtKB-UniRule"/>
</dbReference>
<dbReference type="GO" id="GO:0034354">
    <property type="term" value="P:'de novo' NAD+ biosynthetic process from L-tryptophan"/>
    <property type="evidence" value="ECO:0007669"/>
    <property type="project" value="TreeGrafter"/>
</dbReference>
<evidence type="ECO:0000313" key="12">
    <source>
        <dbReference type="Proteomes" id="UP000248483"/>
    </source>
</evidence>
<dbReference type="GeneID" id="111173538"/>
<keyword evidence="4 10" id="KW-0391">Immunity</keyword>
<evidence type="ECO:0000256" key="7">
    <source>
        <dbReference type="ARBA" id="ARBA00023004"/>
    </source>
</evidence>
<dbReference type="InParanoid" id="A0A2Y9MYM3"/>
<dbReference type="CTD" id="169355"/>
<keyword evidence="2 9" id="KW-0349">Heme</keyword>
<evidence type="ECO:0000256" key="11">
    <source>
        <dbReference type="SAM" id="MobiDB-lite"/>
    </source>
</evidence>
<evidence type="ECO:0000256" key="10">
    <source>
        <dbReference type="RuleBase" id="RU369119"/>
    </source>
</evidence>
<comment type="similarity">
    <text evidence="1 10">Belongs to the indoleamine 2,3-dioxygenase family.</text>
</comment>
<dbReference type="Proteomes" id="UP000248483">
    <property type="component" value="Unplaced"/>
</dbReference>
<evidence type="ECO:0000313" key="13">
    <source>
        <dbReference type="RefSeq" id="XP_022426985.1"/>
    </source>
</evidence>
<dbReference type="FunFam" id="1.20.58.480:FF:000003">
    <property type="entry name" value="Indoleamine 2,3-dioxygenase 1"/>
    <property type="match status" value="1"/>
</dbReference>
<dbReference type="GO" id="GO:0046872">
    <property type="term" value="F:metal ion binding"/>
    <property type="evidence" value="ECO:0007669"/>
    <property type="project" value="UniProtKB-UniRule"/>
</dbReference>
<protein>
    <recommendedName>
        <fullName evidence="10">Indoleamine 2,3-dioxygenase 2</fullName>
        <shortName evidence="10">IDO-2</shortName>
        <ecNumber evidence="10">1.13.11.-</ecNumber>
    </recommendedName>
</protein>
<dbReference type="InterPro" id="IPR000898">
    <property type="entry name" value="Indolamine_dOase"/>
</dbReference>
<name>A0A2Y9MYM3_DELLE</name>
<evidence type="ECO:0000256" key="6">
    <source>
        <dbReference type="ARBA" id="ARBA00023002"/>
    </source>
</evidence>
<dbReference type="STRING" id="9749.A0A2Y9MYM3"/>
<keyword evidence="3 9" id="KW-0479">Metal-binding</keyword>
<dbReference type="Gene3D" id="1.20.58.480">
    <property type="match status" value="1"/>
</dbReference>
<gene>
    <name evidence="13" type="primary">IDO2</name>
</gene>
<evidence type="ECO:0000256" key="8">
    <source>
        <dbReference type="ARBA" id="ARBA00023079"/>
    </source>
</evidence>
<evidence type="ECO:0000256" key="1">
    <source>
        <dbReference type="ARBA" id="ARBA00007119"/>
    </source>
</evidence>
<dbReference type="GO" id="GO:0020037">
    <property type="term" value="F:heme binding"/>
    <property type="evidence" value="ECO:0007669"/>
    <property type="project" value="UniProtKB-UniRule"/>
</dbReference>
<accession>A0A2Y9MYM3</accession>
<evidence type="ECO:0000256" key="2">
    <source>
        <dbReference type="ARBA" id="ARBA00022617"/>
    </source>
</evidence>
<comment type="function">
    <text evidence="10">Catalyzes the first and rate limiting step of the catabolism of tryptophan along the kynurenine pathway. Involved in immune regulation.</text>
</comment>
<keyword evidence="8 10" id="KW-0823">Tryptophan catabolism</keyword>
<dbReference type="FunCoup" id="A0A2Y9MYM3">
    <property type="interactions" value="111"/>
</dbReference>
<feature type="region of interest" description="Disordered" evidence="11">
    <location>
        <begin position="424"/>
        <end position="443"/>
    </location>
</feature>
<dbReference type="GO" id="GO:0019441">
    <property type="term" value="P:L-tryptophan catabolic process to kynurenine"/>
    <property type="evidence" value="ECO:0007669"/>
    <property type="project" value="UniProtKB-UniRule"/>
</dbReference>
<proteinExistence type="inferred from homology"/>
<comment type="catalytic activity">
    <reaction evidence="10">
        <text>L-tryptophan + O2 = N-formyl-L-kynurenine</text>
        <dbReference type="Rhea" id="RHEA:24536"/>
        <dbReference type="ChEBI" id="CHEBI:15379"/>
        <dbReference type="ChEBI" id="CHEBI:57912"/>
        <dbReference type="ChEBI" id="CHEBI:58629"/>
    </reaction>
</comment>